<gene>
    <name evidence="1" type="ORF">XELAEV_18014753mg</name>
</gene>
<dbReference type="EMBL" id="CM004469">
    <property type="protein sequence ID" value="OCT91693.1"/>
    <property type="molecule type" value="Genomic_DNA"/>
</dbReference>
<dbReference type="Proteomes" id="UP000694892">
    <property type="component" value="Chromosome 2S"/>
</dbReference>
<name>A0A974DH72_XENLA</name>
<sequence length="111" mass="12200">MCGCNEMMSLITRFKKIATLGQILEAGVNCDFTLSFSSQSCIGEIKVISFDNSCCSISTFSNSTSSKSHRALISNSVRLVFSLPLSLSKYFLRSSFLAKRFRSLTVSNTSN</sequence>
<evidence type="ECO:0000313" key="1">
    <source>
        <dbReference type="EMBL" id="OCT91693.1"/>
    </source>
</evidence>
<accession>A0A974DH72</accession>
<organism evidence="1 2">
    <name type="scientific">Xenopus laevis</name>
    <name type="common">African clawed frog</name>
    <dbReference type="NCBI Taxonomy" id="8355"/>
    <lineage>
        <taxon>Eukaryota</taxon>
        <taxon>Metazoa</taxon>
        <taxon>Chordata</taxon>
        <taxon>Craniata</taxon>
        <taxon>Vertebrata</taxon>
        <taxon>Euteleostomi</taxon>
        <taxon>Amphibia</taxon>
        <taxon>Batrachia</taxon>
        <taxon>Anura</taxon>
        <taxon>Pipoidea</taxon>
        <taxon>Pipidae</taxon>
        <taxon>Xenopodinae</taxon>
        <taxon>Xenopus</taxon>
        <taxon>Xenopus</taxon>
    </lineage>
</organism>
<protein>
    <submittedName>
        <fullName evidence="1">Uncharacterized protein</fullName>
    </submittedName>
</protein>
<reference evidence="2" key="1">
    <citation type="journal article" date="2016" name="Nature">
        <title>Genome evolution in the allotetraploid frog Xenopus laevis.</title>
        <authorList>
            <person name="Session A.M."/>
            <person name="Uno Y."/>
            <person name="Kwon T."/>
            <person name="Chapman J.A."/>
            <person name="Toyoda A."/>
            <person name="Takahashi S."/>
            <person name="Fukui A."/>
            <person name="Hikosaka A."/>
            <person name="Suzuki A."/>
            <person name="Kondo M."/>
            <person name="van Heeringen S.J."/>
            <person name="Quigley I."/>
            <person name="Heinz S."/>
            <person name="Ogino H."/>
            <person name="Ochi H."/>
            <person name="Hellsten U."/>
            <person name="Lyons J.B."/>
            <person name="Simakov O."/>
            <person name="Putnam N."/>
            <person name="Stites J."/>
            <person name="Kuroki Y."/>
            <person name="Tanaka T."/>
            <person name="Michiue T."/>
            <person name="Watanabe M."/>
            <person name="Bogdanovic O."/>
            <person name="Lister R."/>
            <person name="Georgiou G."/>
            <person name="Paranjpe S.S."/>
            <person name="van Kruijsbergen I."/>
            <person name="Shu S."/>
            <person name="Carlson J."/>
            <person name="Kinoshita T."/>
            <person name="Ohta Y."/>
            <person name="Mawaribuchi S."/>
            <person name="Jenkins J."/>
            <person name="Grimwood J."/>
            <person name="Schmutz J."/>
            <person name="Mitros T."/>
            <person name="Mozaffari S.V."/>
            <person name="Suzuki Y."/>
            <person name="Haramoto Y."/>
            <person name="Yamamoto T.S."/>
            <person name="Takagi C."/>
            <person name="Heald R."/>
            <person name="Miller K."/>
            <person name="Haudenschild C."/>
            <person name="Kitzman J."/>
            <person name="Nakayama T."/>
            <person name="Izutsu Y."/>
            <person name="Robert J."/>
            <person name="Fortriede J."/>
            <person name="Burns K."/>
            <person name="Lotay V."/>
            <person name="Karimi K."/>
            <person name="Yasuoka Y."/>
            <person name="Dichmann D.S."/>
            <person name="Flajnik M.F."/>
            <person name="Houston D.W."/>
            <person name="Shendure J."/>
            <person name="DuPasquier L."/>
            <person name="Vize P.D."/>
            <person name="Zorn A.M."/>
            <person name="Ito M."/>
            <person name="Marcotte E.M."/>
            <person name="Wallingford J.B."/>
            <person name="Ito Y."/>
            <person name="Asashima M."/>
            <person name="Ueno N."/>
            <person name="Matsuda Y."/>
            <person name="Veenstra G.J."/>
            <person name="Fujiyama A."/>
            <person name="Harland R.M."/>
            <person name="Taira M."/>
            <person name="Rokhsar D.S."/>
        </authorList>
    </citation>
    <scope>NUCLEOTIDE SEQUENCE [LARGE SCALE GENOMIC DNA]</scope>
    <source>
        <strain evidence="2">J</strain>
    </source>
</reference>
<dbReference type="AlphaFoldDB" id="A0A974DH72"/>
<evidence type="ECO:0000313" key="2">
    <source>
        <dbReference type="Proteomes" id="UP000694892"/>
    </source>
</evidence>
<proteinExistence type="predicted"/>